<keyword evidence="2" id="KW-1185">Reference proteome</keyword>
<comment type="caution">
    <text evidence="1">The sequence shown here is derived from an EMBL/GenBank/DDBJ whole genome shotgun (WGS) entry which is preliminary data.</text>
</comment>
<name>A0AAN8FZH6_TRICO</name>
<dbReference type="EMBL" id="WIXE01010353">
    <property type="protein sequence ID" value="KAK5977638.1"/>
    <property type="molecule type" value="Genomic_DNA"/>
</dbReference>
<organism evidence="1 2">
    <name type="scientific">Trichostrongylus colubriformis</name>
    <name type="common">Black scour worm</name>
    <dbReference type="NCBI Taxonomy" id="6319"/>
    <lineage>
        <taxon>Eukaryota</taxon>
        <taxon>Metazoa</taxon>
        <taxon>Ecdysozoa</taxon>
        <taxon>Nematoda</taxon>
        <taxon>Chromadorea</taxon>
        <taxon>Rhabditida</taxon>
        <taxon>Rhabditina</taxon>
        <taxon>Rhabditomorpha</taxon>
        <taxon>Strongyloidea</taxon>
        <taxon>Trichostrongylidae</taxon>
        <taxon>Trichostrongylus</taxon>
    </lineage>
</organism>
<evidence type="ECO:0000313" key="2">
    <source>
        <dbReference type="Proteomes" id="UP001331761"/>
    </source>
</evidence>
<dbReference type="Proteomes" id="UP001331761">
    <property type="component" value="Unassembled WGS sequence"/>
</dbReference>
<feature type="non-terminal residue" evidence="1">
    <location>
        <position position="1"/>
    </location>
</feature>
<gene>
    <name evidence="1" type="ORF">GCK32_013250</name>
</gene>
<protein>
    <submittedName>
        <fullName evidence="1">Uncharacterized protein</fullName>
    </submittedName>
</protein>
<sequence length="340" mass="37919">DFDGVDRQVLSDVDRLQKISLGRPPAKPLEERIAARWLIASAWGSCVQILSTFLGIKDRRKARQKIQDGIEHSIKGMQLLAAVALELELAERCGWIFENLVESSCDVDELRTLAGSEEQKRVRLLSREDLLSMQLVLDQACSEYVWELEKFIYGALCYDKPSRFTFGKKKTTIQPQPTEEQGIGAADRSVDSAIGNGELDKDSLNRALCILIAKVDRFYSKAGHELNLRSLCDLCVALTSASENRIFYSEKKAPSLTPATNLLTRISEILAPLGNRSLVHQMLIWPTVCGHFVKVASSDEESRMGINALSEAISSLILTESQGLCFNQMLIAPFQVILRM</sequence>
<dbReference type="AlphaFoldDB" id="A0AAN8FZH6"/>
<reference evidence="1 2" key="1">
    <citation type="submission" date="2019-10" db="EMBL/GenBank/DDBJ databases">
        <title>Assembly and Annotation for the nematode Trichostrongylus colubriformis.</title>
        <authorList>
            <person name="Martin J."/>
        </authorList>
    </citation>
    <scope>NUCLEOTIDE SEQUENCE [LARGE SCALE GENOMIC DNA]</scope>
    <source>
        <strain evidence="1">G859</strain>
        <tissue evidence="1">Whole worm</tissue>
    </source>
</reference>
<accession>A0AAN8FZH6</accession>
<proteinExistence type="predicted"/>
<evidence type="ECO:0000313" key="1">
    <source>
        <dbReference type="EMBL" id="KAK5977638.1"/>
    </source>
</evidence>